<evidence type="ECO:0000313" key="2">
    <source>
        <dbReference type="EMBL" id="QHT14851.1"/>
    </source>
</evidence>
<evidence type="ECO:0000259" key="1">
    <source>
        <dbReference type="Pfam" id="PF03016"/>
    </source>
</evidence>
<dbReference type="PANTHER" id="PTHR11062">
    <property type="entry name" value="EXOSTOSIN HEPARAN SULFATE GLYCOSYLTRANSFERASE -RELATED"/>
    <property type="match status" value="1"/>
</dbReference>
<feature type="domain" description="Exostosin GT47" evidence="1">
    <location>
        <begin position="116"/>
        <end position="234"/>
    </location>
</feature>
<dbReference type="InterPro" id="IPR004263">
    <property type="entry name" value="Exostosin"/>
</dbReference>
<dbReference type="EMBL" id="MN739592">
    <property type="protein sequence ID" value="QHT14851.1"/>
    <property type="molecule type" value="Genomic_DNA"/>
</dbReference>
<dbReference type="Pfam" id="PF03016">
    <property type="entry name" value="Exostosin_GT47"/>
    <property type="match status" value="1"/>
</dbReference>
<reference evidence="2" key="1">
    <citation type="journal article" date="2020" name="Nature">
        <title>Giant virus diversity and host interactions through global metagenomics.</title>
        <authorList>
            <person name="Schulz F."/>
            <person name="Roux S."/>
            <person name="Paez-Espino D."/>
            <person name="Jungbluth S."/>
            <person name="Walsh D.A."/>
            <person name="Denef V.J."/>
            <person name="McMahon K.D."/>
            <person name="Konstantinidis K.T."/>
            <person name="Eloe-Fadrosh E.A."/>
            <person name="Kyrpides N.C."/>
            <person name="Woyke T."/>
        </authorList>
    </citation>
    <scope>NUCLEOTIDE SEQUENCE</scope>
    <source>
        <strain evidence="2">GVMAG-M-3300023174-141</strain>
    </source>
</reference>
<sequence>MFRPGTSHVYPPFKNGRYMEEYAYETLVAKQDEIKTDLVYLPIFWTNLQNHPGFAQSRAKYDIVLNQVLQTFPKNTRFFTIVQHDDGPQLQLPKNTIIFGACTGTIPLPLIYEDKTNRLSQLERKEPELFASFVGSLTHPVRQRMASAVESKPYIVCRMQKAWNVKVPMEQADEFLDLTLRSKFCLAPRGYGRSSFRFFEAILMDTIPVYFWDDVEWLPYKEHLDYTLFSVSISDISKTYDILSGISEERYQTMKTELQKVKHWFTLEGMMEYVIEKIQ</sequence>
<proteinExistence type="predicted"/>
<dbReference type="AlphaFoldDB" id="A0A6C0DEK7"/>
<name>A0A6C0DEK7_9ZZZZ</name>
<protein>
    <recommendedName>
        <fullName evidence="1">Exostosin GT47 domain-containing protein</fullName>
    </recommendedName>
</protein>
<dbReference type="InterPro" id="IPR040911">
    <property type="entry name" value="Exostosin_GT47"/>
</dbReference>
<dbReference type="GO" id="GO:0016757">
    <property type="term" value="F:glycosyltransferase activity"/>
    <property type="evidence" value="ECO:0007669"/>
    <property type="project" value="InterPro"/>
</dbReference>
<organism evidence="2">
    <name type="scientific">viral metagenome</name>
    <dbReference type="NCBI Taxonomy" id="1070528"/>
    <lineage>
        <taxon>unclassified sequences</taxon>
        <taxon>metagenomes</taxon>
        <taxon>organismal metagenomes</taxon>
    </lineage>
</organism>
<accession>A0A6C0DEK7</accession>